<dbReference type="Pfam" id="PF03159">
    <property type="entry name" value="XRN_N"/>
    <property type="match status" value="1"/>
</dbReference>
<organism evidence="4">
    <name type="scientific">viral metagenome</name>
    <dbReference type="NCBI Taxonomy" id="1070528"/>
    <lineage>
        <taxon>unclassified sequences</taxon>
        <taxon>metagenomes</taxon>
        <taxon>organismal metagenomes</taxon>
    </lineage>
</organism>
<feature type="domain" description="Xrn1 N-terminal" evidence="3">
    <location>
        <begin position="79"/>
        <end position="246"/>
    </location>
</feature>
<dbReference type="EMBL" id="MN739120">
    <property type="protein sequence ID" value="QHS89789.1"/>
    <property type="molecule type" value="Genomic_DNA"/>
</dbReference>
<evidence type="ECO:0000256" key="2">
    <source>
        <dbReference type="SAM" id="MobiDB-lite"/>
    </source>
</evidence>
<accession>A0A6C0BDX9</accession>
<dbReference type="GO" id="GO:0004534">
    <property type="term" value="F:5'-3' RNA exonuclease activity"/>
    <property type="evidence" value="ECO:0007669"/>
    <property type="project" value="TreeGrafter"/>
</dbReference>
<dbReference type="AlphaFoldDB" id="A0A6C0BDX9"/>
<dbReference type="InterPro" id="IPR004859">
    <property type="entry name" value="Xrn1_N"/>
</dbReference>
<sequence>MGVPKLYKMAFSSIDGIHTGDIKNPFSLSCDLNGLLHKIAGYIYGYGKTLDNKDIDNDKIRVIMSKLQTPNGVSLLEAEYLNTIGPVLSLLIIEKINPTDVLIIAIDGIAELAKVIQQRIRRFVSGSERFEKESHGIKSFDTSFLTAGTSFMERVSDAVQKWIDENKSKLPKYVYFSPSQKAGEGEHKIFKMLDSIRGYEVSNNRTDTDKDKDVEYRIQNHVVYGLDADLGILTMMRDYNFIWLRESYDINTLNEGVSINVARDHFINLMKPDSIAYESLTKDQKFSLIRDFVLMTFKIGDDFVQRMFTLDCNIKTTLDSFCKAYKEYTDNEFKFITDNEGNINWGSYKYFLENYLIKTEENLYNLKMEVDTAERLYANDPYNNVYASEVIRLRSINKIKMNQYETYTPCSLFPMPYENFIEHWKKVMIRPSLIANTIFTSPKISMLMELEQNIIQESTYQSCQNYLTGLQWNLKYYMGYPVNNWFYQGHLSPTISNLVEFMNSGRFQVQNVIRSPVDPYINATHVLSLVLHPLFSNQVLKTFFSTDAVYLKHVSKCKFWSSYSPKKLSFIFQAGYNSDIHMKIPIIPQLMLSDILKISKLSTDYYTSYSDVNNLGTLTLGNISQSVFVSRLTSTKKVTFENVKSEVDSSGIIVTKPSNLEKQIYSGTGDLGRGDTSGRGFHQGRGRGDTSGRGFHQGRGRGDTSGRGPYQGRGRGDTSGRGPYQGRGRGRGPYQGRGRGDNLPMKVSKFKSMYSSQQNESNLDI</sequence>
<dbReference type="Gene3D" id="3.40.50.12390">
    <property type="match status" value="2"/>
</dbReference>
<dbReference type="InterPro" id="IPR027073">
    <property type="entry name" value="5_3_exoribonuclease"/>
</dbReference>
<feature type="compositionally biased region" description="Polar residues" evidence="2">
    <location>
        <begin position="753"/>
        <end position="765"/>
    </location>
</feature>
<comment type="similarity">
    <text evidence="1">Belongs to the 5'-3' exonuclease family.</text>
</comment>
<proteinExistence type="inferred from homology"/>
<evidence type="ECO:0000313" key="4">
    <source>
        <dbReference type="EMBL" id="QHS89789.1"/>
    </source>
</evidence>
<evidence type="ECO:0000259" key="3">
    <source>
        <dbReference type="Pfam" id="PF03159"/>
    </source>
</evidence>
<reference evidence="4" key="1">
    <citation type="journal article" date="2020" name="Nature">
        <title>Giant virus diversity and host interactions through global metagenomics.</title>
        <authorList>
            <person name="Schulz F."/>
            <person name="Roux S."/>
            <person name="Paez-Espino D."/>
            <person name="Jungbluth S."/>
            <person name="Walsh D.A."/>
            <person name="Denef V.J."/>
            <person name="McMahon K.D."/>
            <person name="Konstantinidis K.T."/>
            <person name="Eloe-Fadrosh E.A."/>
            <person name="Kyrpides N.C."/>
            <person name="Woyke T."/>
        </authorList>
    </citation>
    <scope>NUCLEOTIDE SEQUENCE</scope>
    <source>
        <strain evidence="4">GVMAG-M-3300010160-4</strain>
    </source>
</reference>
<protein>
    <recommendedName>
        <fullName evidence="3">Xrn1 N-terminal domain-containing protein</fullName>
    </recommendedName>
</protein>
<name>A0A6C0BDX9_9ZZZZ</name>
<feature type="compositionally biased region" description="Gly residues" evidence="2">
    <location>
        <begin position="669"/>
        <end position="737"/>
    </location>
</feature>
<dbReference type="PANTHER" id="PTHR12341:SF7">
    <property type="entry name" value="5'-3' EXORIBONUCLEASE 1"/>
    <property type="match status" value="1"/>
</dbReference>
<evidence type="ECO:0000256" key="1">
    <source>
        <dbReference type="ARBA" id="ARBA00038299"/>
    </source>
</evidence>
<dbReference type="GO" id="GO:0003723">
    <property type="term" value="F:RNA binding"/>
    <property type="evidence" value="ECO:0007669"/>
    <property type="project" value="TreeGrafter"/>
</dbReference>
<dbReference type="PANTHER" id="PTHR12341">
    <property type="entry name" value="5'-&gt;3' EXORIBONUCLEASE"/>
    <property type="match status" value="1"/>
</dbReference>
<dbReference type="GO" id="GO:0005634">
    <property type="term" value="C:nucleus"/>
    <property type="evidence" value="ECO:0007669"/>
    <property type="project" value="TreeGrafter"/>
</dbReference>
<dbReference type="GO" id="GO:0000956">
    <property type="term" value="P:nuclear-transcribed mRNA catabolic process"/>
    <property type="evidence" value="ECO:0007669"/>
    <property type="project" value="TreeGrafter"/>
</dbReference>
<feature type="region of interest" description="Disordered" evidence="2">
    <location>
        <begin position="663"/>
        <end position="765"/>
    </location>
</feature>